<proteinExistence type="predicted"/>
<reference evidence="1 2" key="1">
    <citation type="submission" date="2014-02" db="EMBL/GenBank/DDBJ databases">
        <title>Draft genome sequence of Lysinibacillus manganicus DSM 26584T.</title>
        <authorList>
            <person name="Zhang F."/>
            <person name="Wang G."/>
            <person name="Zhang L."/>
        </authorList>
    </citation>
    <scope>NUCLEOTIDE SEQUENCE [LARGE SCALE GENOMIC DNA]</scope>
    <source>
        <strain evidence="1 2">DSM 26584</strain>
    </source>
</reference>
<dbReference type="SUPFAM" id="SSF53756">
    <property type="entry name" value="UDP-Glycosyltransferase/glycogen phosphorylase"/>
    <property type="match status" value="1"/>
</dbReference>
<accession>A0A0A3I2A9</accession>
<evidence type="ECO:0000313" key="2">
    <source>
        <dbReference type="Proteomes" id="UP000030416"/>
    </source>
</evidence>
<evidence type="ECO:0000313" key="1">
    <source>
        <dbReference type="EMBL" id="KGR77650.1"/>
    </source>
</evidence>
<dbReference type="AlphaFoldDB" id="A0A0A3I2A9"/>
<dbReference type="Proteomes" id="UP000030416">
    <property type="component" value="Unassembled WGS sequence"/>
</dbReference>
<dbReference type="Gene3D" id="3.40.50.2000">
    <property type="entry name" value="Glycogen Phosphorylase B"/>
    <property type="match status" value="1"/>
</dbReference>
<dbReference type="STRING" id="1384049.CD29_14530"/>
<dbReference type="EMBL" id="JPVN01000017">
    <property type="protein sequence ID" value="KGR77650.1"/>
    <property type="molecule type" value="Genomic_DNA"/>
</dbReference>
<sequence>MKIEDVHIVILSSIKWDFLWQRHQIIAEYFSQFTDVTFVETTGLRNPNFLKSVERLYRGFTFKGKKKLQRKKINILPPIVAPPTFKLFRTINQHIFTPTLASKIITYSNKPILVISYLPTTTAHYLIDELNPMATIYDCVLNFENFPGIPKDIVATEDALIRRADLLIVDSGFLMRKHQDKGVAMKQIPSAVDFERFYQVSEGYRASSGALRATYFGGIDHYRIDWGIIEQLLAAGVTVELIGPAPDGIPIEHESLIYKGTVPHDELPHALRDCDVLILPYKITEFTKGTYPAKLFECFATGKPIISTPLPDLISYRHLIGIAETPSLFTEKVLVAGREDDENRRNRRIELARENSWEVRCHSYLEAVEQVLLETSLNQLVQAGSRSRLID</sequence>
<protein>
    <submittedName>
        <fullName evidence="1">Uncharacterized protein</fullName>
    </submittedName>
</protein>
<name>A0A0A3I2A9_9BACL</name>
<comment type="caution">
    <text evidence="1">The sequence shown here is derived from an EMBL/GenBank/DDBJ whole genome shotgun (WGS) entry which is preliminary data.</text>
</comment>
<keyword evidence="2" id="KW-1185">Reference proteome</keyword>
<gene>
    <name evidence="1" type="ORF">CD29_14530</name>
</gene>
<dbReference type="eggNOG" id="COG0438">
    <property type="taxonomic scope" value="Bacteria"/>
</dbReference>
<organism evidence="1 2">
    <name type="scientific">Ureibacillus manganicus DSM 26584</name>
    <dbReference type="NCBI Taxonomy" id="1384049"/>
    <lineage>
        <taxon>Bacteria</taxon>
        <taxon>Bacillati</taxon>
        <taxon>Bacillota</taxon>
        <taxon>Bacilli</taxon>
        <taxon>Bacillales</taxon>
        <taxon>Caryophanaceae</taxon>
        <taxon>Ureibacillus</taxon>
    </lineage>
</organism>